<dbReference type="GO" id="GO:0006313">
    <property type="term" value="P:DNA transposition"/>
    <property type="evidence" value="ECO:0007669"/>
    <property type="project" value="InterPro"/>
</dbReference>
<feature type="domain" description="Transposase IS801/IS1294" evidence="1">
    <location>
        <begin position="2"/>
        <end position="29"/>
    </location>
</feature>
<dbReference type="Proteomes" id="UP000219020">
    <property type="component" value="Unassembled WGS sequence"/>
</dbReference>
<evidence type="ECO:0000313" key="3">
    <source>
        <dbReference type="Proteomes" id="UP000219020"/>
    </source>
</evidence>
<comment type="caution">
    <text evidence="2">The sequence shown here is derived from an EMBL/GenBank/DDBJ whole genome shotgun (WGS) entry which is preliminary data.</text>
</comment>
<protein>
    <recommendedName>
        <fullName evidence="1">Transposase IS801/IS1294 domain-containing protein</fullName>
    </recommendedName>
</protein>
<proteinExistence type="predicted"/>
<gene>
    <name evidence="2" type="ORF">BTN49_2557</name>
</gene>
<dbReference type="GO" id="GO:0003677">
    <property type="term" value="F:DNA binding"/>
    <property type="evidence" value="ECO:0007669"/>
    <property type="project" value="InterPro"/>
</dbReference>
<dbReference type="EMBL" id="NBYY01000029">
    <property type="protein sequence ID" value="PCS21871.1"/>
    <property type="molecule type" value="Genomic_DNA"/>
</dbReference>
<name>A0A2A5T147_9GAMM</name>
<reference evidence="3" key="1">
    <citation type="submission" date="2017-04" db="EMBL/GenBank/DDBJ databases">
        <title>Genome evolution of the luminous symbionts of deep sea anglerfish.</title>
        <authorList>
            <person name="Hendry T.A."/>
        </authorList>
    </citation>
    <scope>NUCLEOTIDE SEQUENCE [LARGE SCALE GENOMIC DNA]</scope>
</reference>
<dbReference type="GO" id="GO:0004803">
    <property type="term" value="F:transposase activity"/>
    <property type="evidence" value="ECO:0007669"/>
    <property type="project" value="InterPro"/>
</dbReference>
<evidence type="ECO:0000313" key="2">
    <source>
        <dbReference type="EMBL" id="PCS21871.1"/>
    </source>
</evidence>
<dbReference type="AlphaFoldDB" id="A0A2A5T147"/>
<evidence type="ECO:0000259" key="1">
    <source>
        <dbReference type="Pfam" id="PF04986"/>
    </source>
</evidence>
<keyword evidence="3" id="KW-1185">Reference proteome</keyword>
<dbReference type="InterPro" id="IPR007069">
    <property type="entry name" value="Transposase_32"/>
</dbReference>
<dbReference type="Pfam" id="PF04986">
    <property type="entry name" value="Y2_Tnp"/>
    <property type="match status" value="1"/>
</dbReference>
<accession>A0A2A5T147</accession>
<organism evidence="2 3">
    <name type="scientific">Candidatus Enterovibrio escicola</name>
    <dbReference type="NCBI Taxonomy" id="1927127"/>
    <lineage>
        <taxon>Bacteria</taxon>
        <taxon>Pseudomonadati</taxon>
        <taxon>Pseudomonadota</taxon>
        <taxon>Gammaproteobacteria</taxon>
        <taxon>Vibrionales</taxon>
        <taxon>Vibrionaceae</taxon>
        <taxon>Enterovibrio</taxon>
    </lineage>
</organism>
<sequence>MDAQVFVGRLVQHILPKGFQRLRYYGLQATAIFKKWYEVIAMAAGDLVDAMMSYIKRIRYVELS</sequence>